<name>A0A2S7FFJ0_CLOBU</name>
<keyword evidence="1" id="KW-1133">Transmembrane helix</keyword>
<accession>A0A2S7FFJ0</accession>
<feature type="transmembrane region" description="Helical" evidence="1">
    <location>
        <begin position="215"/>
        <end position="236"/>
    </location>
</feature>
<keyword evidence="1" id="KW-0812">Transmembrane</keyword>
<feature type="transmembrane region" description="Helical" evidence="1">
    <location>
        <begin position="66"/>
        <end position="84"/>
    </location>
</feature>
<evidence type="ECO:0000313" key="3">
    <source>
        <dbReference type="Proteomes" id="UP000238081"/>
    </source>
</evidence>
<dbReference type="Proteomes" id="UP000238081">
    <property type="component" value="Unassembled WGS sequence"/>
</dbReference>
<keyword evidence="1" id="KW-0472">Membrane</keyword>
<feature type="transmembrane region" description="Helical" evidence="1">
    <location>
        <begin position="119"/>
        <end position="150"/>
    </location>
</feature>
<dbReference type="Pfam" id="PF05857">
    <property type="entry name" value="TraX"/>
    <property type="match status" value="1"/>
</dbReference>
<feature type="transmembrane region" description="Helical" evidence="1">
    <location>
        <begin position="156"/>
        <end position="175"/>
    </location>
</feature>
<dbReference type="RefSeq" id="WP_043661748.1">
    <property type="nucleotide sequence ID" value="NZ_JSEG01000001.1"/>
</dbReference>
<feature type="transmembrane region" description="Helical" evidence="1">
    <location>
        <begin position="187"/>
        <end position="203"/>
    </location>
</feature>
<feature type="transmembrane region" description="Helical" evidence="1">
    <location>
        <begin position="37"/>
        <end position="54"/>
    </location>
</feature>
<organism evidence="2 3">
    <name type="scientific">Clostridium butyricum</name>
    <dbReference type="NCBI Taxonomy" id="1492"/>
    <lineage>
        <taxon>Bacteria</taxon>
        <taxon>Bacillati</taxon>
        <taxon>Bacillota</taxon>
        <taxon>Clostridia</taxon>
        <taxon>Eubacteriales</taxon>
        <taxon>Clostridiaceae</taxon>
        <taxon>Clostridium</taxon>
    </lineage>
</organism>
<proteinExistence type="predicted"/>
<evidence type="ECO:0000256" key="1">
    <source>
        <dbReference type="SAM" id="Phobius"/>
    </source>
</evidence>
<evidence type="ECO:0000313" key="2">
    <source>
        <dbReference type="EMBL" id="PPV17951.1"/>
    </source>
</evidence>
<protein>
    <submittedName>
        <fullName evidence="2">Conjugal transfer protein TraX</fullName>
    </submittedName>
</protein>
<dbReference type="InterPro" id="IPR008875">
    <property type="entry name" value="TraX"/>
</dbReference>
<dbReference type="AlphaFoldDB" id="A0A2S7FFJ0"/>
<dbReference type="EMBL" id="LRDH01000001">
    <property type="protein sequence ID" value="PPV17951.1"/>
    <property type="molecule type" value="Genomic_DNA"/>
</dbReference>
<comment type="caution">
    <text evidence="2">The sequence shown here is derived from an EMBL/GenBank/DDBJ whole genome shotgun (WGS) entry which is preliminary data.</text>
</comment>
<reference evidence="2 3" key="1">
    <citation type="submission" date="2016-01" db="EMBL/GenBank/DDBJ databases">
        <title>Characterization of the Clostridium difficile lineages that are prevalent in Hong Kong and China.</title>
        <authorList>
            <person name="Kwok J.S.-L."/>
            <person name="Lam W.-Y."/>
            <person name="Ip M."/>
            <person name="Chan T.-F."/>
            <person name="Hawkey P.M."/>
            <person name="Tsui S.K.-W."/>
        </authorList>
    </citation>
    <scope>NUCLEOTIDE SEQUENCE [LARGE SCALE GENOMIC DNA]</scope>
    <source>
        <strain evidence="2 3">300064</strain>
    </source>
</reference>
<feature type="transmembrane region" description="Helical" evidence="1">
    <location>
        <begin position="7"/>
        <end position="25"/>
    </location>
</feature>
<gene>
    <name evidence="2" type="ORF">AWN73_00660</name>
</gene>
<sequence>MKILNSFTLKIMAIIFMVMDHIYTYMTHTEYFDVPIWFGYVGKLAAPIFFYLIVQGFFHTRSREKYMIRLFSMGIVMMIVDSILKISNNIFLSLGAGVLLMYASEYAKKNKDDFKKCVVGIMGAVVSGIYLMFMTEASVFGLAMILIFYFLREKKIAMSMVYVAFGLFWVLTAIGPEFLDRIFIMDYQWMMLFAIIPILMYNGKLGLSNKFIKWLFYWFYPIHLVVILIIGSMINVNLPVQQEGNTQTIQETVRKIDAKINAKINFENQVTLEQLS</sequence>